<dbReference type="InterPro" id="IPR036514">
    <property type="entry name" value="SGNH_hydro_sf"/>
</dbReference>
<feature type="compositionally biased region" description="Polar residues" evidence="2">
    <location>
        <begin position="62"/>
        <end position="92"/>
    </location>
</feature>
<dbReference type="AlphaFoldDB" id="A0A8D8XBT3"/>
<reference evidence="3" key="1">
    <citation type="submission" date="2021-05" db="EMBL/GenBank/DDBJ databases">
        <authorList>
            <person name="Alioto T."/>
            <person name="Alioto T."/>
            <person name="Gomez Garrido J."/>
        </authorList>
    </citation>
    <scope>NUCLEOTIDE SEQUENCE</scope>
</reference>
<protein>
    <submittedName>
        <fullName evidence="3">Uncharacterized protein</fullName>
    </submittedName>
</protein>
<feature type="region of interest" description="Disordered" evidence="2">
    <location>
        <begin position="56"/>
        <end position="167"/>
    </location>
</feature>
<feature type="compositionally biased region" description="Low complexity" evidence="2">
    <location>
        <begin position="115"/>
        <end position="130"/>
    </location>
</feature>
<dbReference type="SUPFAM" id="SSF52266">
    <property type="entry name" value="SGNH hydrolase"/>
    <property type="match status" value="1"/>
</dbReference>
<organism evidence="3">
    <name type="scientific">Cacopsylla melanoneura</name>
    <dbReference type="NCBI Taxonomy" id="428564"/>
    <lineage>
        <taxon>Eukaryota</taxon>
        <taxon>Metazoa</taxon>
        <taxon>Ecdysozoa</taxon>
        <taxon>Arthropoda</taxon>
        <taxon>Hexapoda</taxon>
        <taxon>Insecta</taxon>
        <taxon>Pterygota</taxon>
        <taxon>Neoptera</taxon>
        <taxon>Paraneoptera</taxon>
        <taxon>Hemiptera</taxon>
        <taxon>Sternorrhyncha</taxon>
        <taxon>Psylloidea</taxon>
        <taxon>Psyllidae</taxon>
        <taxon>Psyllinae</taxon>
        <taxon>Cacopsylla</taxon>
    </lineage>
</organism>
<evidence type="ECO:0000256" key="1">
    <source>
        <dbReference type="SAM" id="Coils"/>
    </source>
</evidence>
<proteinExistence type="predicted"/>
<evidence type="ECO:0000256" key="2">
    <source>
        <dbReference type="SAM" id="MobiDB-lite"/>
    </source>
</evidence>
<feature type="compositionally biased region" description="Polar residues" evidence="2">
    <location>
        <begin position="136"/>
        <end position="167"/>
    </location>
</feature>
<evidence type="ECO:0000313" key="3">
    <source>
        <dbReference type="EMBL" id="CAG6691157.1"/>
    </source>
</evidence>
<dbReference type="EMBL" id="HBUF01301272">
    <property type="protein sequence ID" value="CAG6691157.1"/>
    <property type="molecule type" value="Transcribed_RNA"/>
</dbReference>
<feature type="coiled-coil region" evidence="1">
    <location>
        <begin position="205"/>
        <end position="239"/>
    </location>
</feature>
<keyword evidence="1" id="KW-0175">Coiled coil</keyword>
<accession>A0A8D8XBT3</accession>
<dbReference type="Gene3D" id="3.40.50.1110">
    <property type="entry name" value="SGNH hydrolase"/>
    <property type="match status" value="1"/>
</dbReference>
<name>A0A8D8XBT3_9HEMI</name>
<sequence>MSFQFINSKRVLIYNGHTFNFCVRPRDKSYLYKCIVNSCNAKVKFNSDRDKVISDSSDCVHTHPSNGSPAMNNSNNRENKSPYLNKSLTTSVVKKPKHSAIETSTPRKSNRLKPNDTCNVNSNMTNNPTNVKECSKNNSNNQQNTPIVQTSQAASDKLTDPTQSKTLSPSIQSIDIANNVSNSSSPILIDTMTYRNMRDGFIDKIKQQELELEANRTEITKLKSTIFSLEETLKQYQEAKFSQVTRVPFNTSSPCVSLPIIKGNCFILGDSHVRGLAEKLTCILPNNIKPQGVLQPGAGFAQIARMINDSPNLIRATSDNMLVLMCGTNDVGTSDWTSIRSGIDILLDKFRDVGLLCLVGIPLRYKQKRLNYHISKLNTKIKTYVKNKRNMTCFIEPCRFLKPHHYLPDGLHLNKIGKGLLCKKINKFMSNADIGGGDTVLPTHSVRIERSISQHAIVPVVDLHTDSSNFNVSHTVAPNQHHNMTETPDNTDMSNMLSNLHTPQRNNLHSESVVEIFSTPMLNNPHLTIPSITPDTTNYLSKNGNIPNQTHIT</sequence>